<evidence type="ECO:0000313" key="5">
    <source>
        <dbReference type="Proteomes" id="UP000270697"/>
    </source>
</evidence>
<evidence type="ECO:0000313" key="4">
    <source>
        <dbReference type="Proteomes" id="UP000199398"/>
    </source>
</evidence>
<dbReference type="InterPro" id="IPR000182">
    <property type="entry name" value="GNAT_dom"/>
</dbReference>
<evidence type="ECO:0000313" key="2">
    <source>
        <dbReference type="EMBL" id="RKT85235.1"/>
    </source>
</evidence>
<dbReference type="PROSITE" id="PS51186">
    <property type="entry name" value="GNAT"/>
    <property type="match status" value="1"/>
</dbReference>
<dbReference type="Gene3D" id="3.40.630.30">
    <property type="match status" value="1"/>
</dbReference>
<dbReference type="Pfam" id="PF13302">
    <property type="entry name" value="Acetyltransf_3"/>
    <property type="match status" value="1"/>
</dbReference>
<sequence length="223" mass="24381">MLHRQNGRMLVDHFPLVGLKLTTPRLELRLPSAGELGELAGLAAEGVHDPAVMPFSTPWTDHPPEQVALNVIQHHWRELGSWSPQDWSLNLAVFHGGVVVGQQGISGLEFGITREVSTGSWLGQRYQGRGFGTEMRAGVLHLAFACLGAEEAVSAAFEDNTASQAVSRKLGYRPDGFQRNAIRGALAVQQRLRLTRADWERHRTVPVEADGLARCLPLLGIDG</sequence>
<dbReference type="AlphaFoldDB" id="A0A1I5D5D4"/>
<dbReference type="InterPro" id="IPR016181">
    <property type="entry name" value="Acyl_CoA_acyltransferase"/>
</dbReference>
<organism evidence="3 4">
    <name type="scientific">Saccharopolyspora antimicrobica</name>
    <dbReference type="NCBI Taxonomy" id="455193"/>
    <lineage>
        <taxon>Bacteria</taxon>
        <taxon>Bacillati</taxon>
        <taxon>Actinomycetota</taxon>
        <taxon>Actinomycetes</taxon>
        <taxon>Pseudonocardiales</taxon>
        <taxon>Pseudonocardiaceae</taxon>
        <taxon>Saccharopolyspora</taxon>
    </lineage>
</organism>
<feature type="domain" description="N-acetyltransferase" evidence="1">
    <location>
        <begin position="26"/>
        <end position="193"/>
    </location>
</feature>
<dbReference type="GO" id="GO:0016747">
    <property type="term" value="F:acyltransferase activity, transferring groups other than amino-acyl groups"/>
    <property type="evidence" value="ECO:0007669"/>
    <property type="project" value="InterPro"/>
</dbReference>
<dbReference type="PANTHER" id="PTHR43792:SF1">
    <property type="entry name" value="N-ACETYLTRANSFERASE DOMAIN-CONTAINING PROTEIN"/>
    <property type="match status" value="1"/>
</dbReference>
<dbReference type="Proteomes" id="UP000199398">
    <property type="component" value="Unassembled WGS sequence"/>
</dbReference>
<keyword evidence="5" id="KW-1185">Reference proteome</keyword>
<dbReference type="STRING" id="455193.SAMN05421805_10818"/>
<dbReference type="EMBL" id="FOUP01000008">
    <property type="protein sequence ID" value="SFN94429.1"/>
    <property type="molecule type" value="Genomic_DNA"/>
</dbReference>
<evidence type="ECO:0000313" key="3">
    <source>
        <dbReference type="EMBL" id="SFN94429.1"/>
    </source>
</evidence>
<reference evidence="3 4" key="1">
    <citation type="submission" date="2016-10" db="EMBL/GenBank/DDBJ databases">
        <authorList>
            <person name="de Groot N.N."/>
        </authorList>
    </citation>
    <scope>NUCLEOTIDE SEQUENCE [LARGE SCALE GENOMIC DNA]</scope>
    <source>
        <strain evidence="3 4">CPCC 201259</strain>
    </source>
</reference>
<dbReference type="SUPFAM" id="SSF55729">
    <property type="entry name" value="Acyl-CoA N-acyltransferases (Nat)"/>
    <property type="match status" value="1"/>
</dbReference>
<gene>
    <name evidence="2" type="ORF">ATL45_3573</name>
    <name evidence="3" type="ORF">SAMN05421805_10818</name>
</gene>
<accession>A0A1I5D5D4</accession>
<evidence type="ECO:0000259" key="1">
    <source>
        <dbReference type="PROSITE" id="PS51186"/>
    </source>
</evidence>
<dbReference type="EMBL" id="RBXX01000002">
    <property type="protein sequence ID" value="RKT85235.1"/>
    <property type="molecule type" value="Genomic_DNA"/>
</dbReference>
<dbReference type="Proteomes" id="UP000270697">
    <property type="component" value="Unassembled WGS sequence"/>
</dbReference>
<dbReference type="PANTHER" id="PTHR43792">
    <property type="entry name" value="GNAT FAMILY, PUTATIVE (AFU_ORTHOLOGUE AFUA_3G00765)-RELATED-RELATED"/>
    <property type="match status" value="1"/>
</dbReference>
<protein>
    <submittedName>
        <fullName evidence="3">Protein N-acetyltransferase, RimJ/RimL family</fullName>
    </submittedName>
    <submittedName>
        <fullName evidence="2">RimJ/RimL family protein N-acetyltransferase</fullName>
    </submittedName>
</protein>
<dbReference type="InterPro" id="IPR051531">
    <property type="entry name" value="N-acetyltransferase"/>
</dbReference>
<keyword evidence="3" id="KW-0808">Transferase</keyword>
<name>A0A1I5D5D4_9PSEU</name>
<reference evidence="2 5" key="2">
    <citation type="submission" date="2018-10" db="EMBL/GenBank/DDBJ databases">
        <title>Sequencing the genomes of 1000 actinobacteria strains.</title>
        <authorList>
            <person name="Klenk H.-P."/>
        </authorList>
    </citation>
    <scope>NUCLEOTIDE SEQUENCE [LARGE SCALE GENOMIC DNA]</scope>
    <source>
        <strain evidence="2 5">DSM 45119</strain>
    </source>
</reference>
<proteinExistence type="predicted"/>